<evidence type="ECO:0000313" key="1">
    <source>
        <dbReference type="EMBL" id="CAF0697064.1"/>
    </source>
</evidence>
<reference evidence="1" key="1">
    <citation type="submission" date="2021-02" db="EMBL/GenBank/DDBJ databases">
        <authorList>
            <person name="Cremers G."/>
            <person name="Picone N."/>
        </authorList>
    </citation>
    <scope>NUCLEOTIDE SEQUENCE</scope>
    <source>
        <strain evidence="1">PQ17</strain>
    </source>
</reference>
<keyword evidence="2" id="KW-1185">Reference proteome</keyword>
<accession>A0A8J2BT64</accession>
<proteinExistence type="predicted"/>
<dbReference type="AlphaFoldDB" id="A0A8J2BT64"/>
<name>A0A8J2BT64_9BACT</name>
<protein>
    <submittedName>
        <fullName evidence="1">Uncharacterized protein</fullName>
    </submittedName>
</protein>
<organism evidence="1 2">
    <name type="scientific">Candidatus Methylacidithermus pantelleriae</name>
    <dbReference type="NCBI Taxonomy" id="2744239"/>
    <lineage>
        <taxon>Bacteria</taxon>
        <taxon>Pseudomonadati</taxon>
        <taxon>Verrucomicrobiota</taxon>
        <taxon>Methylacidiphilae</taxon>
        <taxon>Methylacidiphilales</taxon>
        <taxon>Methylacidiphilaceae</taxon>
        <taxon>Candidatus Methylacidithermus</taxon>
    </lineage>
</organism>
<sequence>MALPAVRPLGGQAFALSSLCEQPPAFRPGAASHGPVASVHLFHLFPNRQDSRTLACRYMLPVRSVRTSWTKMPTTCKIYHFPMEESAMRNLLRNRLYALFHKWSYNCKGPKT</sequence>
<dbReference type="Proteomes" id="UP000663859">
    <property type="component" value="Unassembled WGS sequence"/>
</dbReference>
<dbReference type="EMBL" id="CAJNOB010000013">
    <property type="protein sequence ID" value="CAF0697064.1"/>
    <property type="molecule type" value="Genomic_DNA"/>
</dbReference>
<comment type="caution">
    <text evidence="1">The sequence shown here is derived from an EMBL/GenBank/DDBJ whole genome shotgun (WGS) entry which is preliminary data.</text>
</comment>
<gene>
    <name evidence="1" type="ORF">MPNT_200045</name>
</gene>
<evidence type="ECO:0000313" key="2">
    <source>
        <dbReference type="Proteomes" id="UP000663859"/>
    </source>
</evidence>